<evidence type="ECO:0000259" key="3">
    <source>
        <dbReference type="Pfam" id="PF13464"/>
    </source>
</evidence>
<evidence type="ECO:0000313" key="5">
    <source>
        <dbReference type="Proteomes" id="UP001297600"/>
    </source>
</evidence>
<dbReference type="SUPFAM" id="SSF47413">
    <property type="entry name" value="lambda repressor-like DNA-binding domains"/>
    <property type="match status" value="1"/>
</dbReference>
<proteinExistence type="predicted"/>
<feature type="domain" description="Cytoskeleton protein RodZ-like C-terminal" evidence="3">
    <location>
        <begin position="245"/>
        <end position="314"/>
    </location>
</feature>
<feature type="transmembrane region" description="Helical" evidence="2">
    <location>
        <begin position="131"/>
        <end position="149"/>
    </location>
</feature>
<dbReference type="InterPro" id="IPR025194">
    <property type="entry name" value="RodZ-like_C"/>
</dbReference>
<keyword evidence="2" id="KW-1133">Transmembrane helix</keyword>
<evidence type="ECO:0000256" key="1">
    <source>
        <dbReference type="SAM" id="MobiDB-lite"/>
    </source>
</evidence>
<name>A0ABS9MT68_9BURK</name>
<evidence type="ECO:0000313" key="4">
    <source>
        <dbReference type="EMBL" id="MCG5031816.1"/>
    </source>
</evidence>
<dbReference type="InterPro" id="IPR001387">
    <property type="entry name" value="Cro/C1-type_HTH"/>
</dbReference>
<dbReference type="InterPro" id="IPR050400">
    <property type="entry name" value="Bact_Cytoskel_RodZ"/>
</dbReference>
<dbReference type="RefSeq" id="WP_237980379.1">
    <property type="nucleotide sequence ID" value="NZ_JAKNCT010000014.1"/>
</dbReference>
<organism evidence="4 5">
    <name type="scientific">Mesosutterella porci</name>
    <dbReference type="NCBI Taxonomy" id="2915351"/>
    <lineage>
        <taxon>Bacteria</taxon>
        <taxon>Pseudomonadati</taxon>
        <taxon>Pseudomonadota</taxon>
        <taxon>Betaproteobacteria</taxon>
        <taxon>Burkholderiales</taxon>
        <taxon>Sutterellaceae</taxon>
        <taxon>Mesosutterella</taxon>
    </lineage>
</organism>
<accession>A0ABS9MT68</accession>
<dbReference type="PANTHER" id="PTHR34475">
    <property type="match status" value="1"/>
</dbReference>
<keyword evidence="5" id="KW-1185">Reference proteome</keyword>
<dbReference type="InterPro" id="IPR010982">
    <property type="entry name" value="Lambda_DNA-bd_dom_sf"/>
</dbReference>
<keyword evidence="2" id="KW-0472">Membrane</keyword>
<dbReference type="Gene3D" id="1.10.260.40">
    <property type="entry name" value="lambda repressor-like DNA-binding domains"/>
    <property type="match status" value="1"/>
</dbReference>
<evidence type="ECO:0000256" key="2">
    <source>
        <dbReference type="SAM" id="Phobius"/>
    </source>
</evidence>
<reference evidence="4 5" key="1">
    <citation type="submission" date="2022-02" db="EMBL/GenBank/DDBJ databases">
        <title>Mesosutterella porci, a novel member of the family Sutterellaceae from pig feces.</title>
        <authorList>
            <person name="Wylensek D."/>
            <person name="Clavel T."/>
        </authorList>
    </citation>
    <scope>NUCLEOTIDE SEQUENCE [LARGE SCALE GENOMIC DNA]</scope>
    <source>
        <strain evidence="5">oilRF-744-wt-GAM-9</strain>
    </source>
</reference>
<dbReference type="EMBL" id="JAKNCT010000014">
    <property type="protein sequence ID" value="MCG5031816.1"/>
    <property type="molecule type" value="Genomic_DNA"/>
</dbReference>
<feature type="region of interest" description="Disordered" evidence="1">
    <location>
        <begin position="175"/>
        <end position="238"/>
    </location>
</feature>
<gene>
    <name evidence="4" type="ORF">MAF45_10250</name>
</gene>
<dbReference type="Pfam" id="PF13413">
    <property type="entry name" value="HTH_25"/>
    <property type="match status" value="1"/>
</dbReference>
<dbReference type="Pfam" id="PF13464">
    <property type="entry name" value="RodZ_C"/>
    <property type="match status" value="1"/>
</dbReference>
<dbReference type="Proteomes" id="UP001297600">
    <property type="component" value="Unassembled WGS sequence"/>
</dbReference>
<dbReference type="PANTHER" id="PTHR34475:SF1">
    <property type="entry name" value="CYTOSKELETON PROTEIN RODZ"/>
    <property type="match status" value="1"/>
</dbReference>
<keyword evidence="2" id="KW-0812">Transmembrane</keyword>
<comment type="caution">
    <text evidence="4">The sequence shown here is derived from an EMBL/GenBank/DDBJ whole genome shotgun (WGS) entry which is preliminary data.</text>
</comment>
<dbReference type="CDD" id="cd00093">
    <property type="entry name" value="HTH_XRE"/>
    <property type="match status" value="1"/>
</dbReference>
<sequence length="317" mass="33382">MTENNAQVAVKDEAPAAGFGKMLRQIRENAGLSLDDLVSRTKISRNQLEALEAETMRLLPEPVYVRAFIRDICRVTETDPKPVIEAYMKAYAPVSSSGTPADLVRSSPVPEHGLRKDVEFHASARKRGLRVLIAFAVVVVLALLAWAGWGHDLVEKFGGSDIEAVQVTQNEGSNIAALQRPRSPSNALPASAPASALADQAAEAARESQGAASETAQSPAAQSPAADEKAAAQSGATPGQGVVQIRTIGASWVKLVDADGRVLVQAEMKAGEERSFTGRLPIRATVGNTGSCAVSLNGEPVDLSAYSKGSVARFVMN</sequence>
<protein>
    <submittedName>
        <fullName evidence="4">DUF4115 domain-containing protein</fullName>
    </submittedName>
</protein>
<feature type="compositionally biased region" description="Low complexity" evidence="1">
    <location>
        <begin position="181"/>
        <end position="225"/>
    </location>
</feature>